<protein>
    <recommendedName>
        <fullName evidence="2">Response regulatory domain-containing protein</fullName>
    </recommendedName>
</protein>
<dbReference type="EMBL" id="CP007145">
    <property type="protein sequence ID" value="AHJ97074.1"/>
    <property type="molecule type" value="Genomic_DNA"/>
</dbReference>
<evidence type="ECO:0000259" key="2">
    <source>
        <dbReference type="PROSITE" id="PS50110"/>
    </source>
</evidence>
<name>W8EV36_9BACT</name>
<reference evidence="3 4" key="1">
    <citation type="submission" date="2014-01" db="EMBL/GenBank/DDBJ databases">
        <title>Complete genome sequence of ionizing-radiation resistance bacterium Hymenobacter swuensis DY53.</title>
        <authorList>
            <person name="Jung J.-H."/>
            <person name="Jeong S.-W."/>
            <person name="Joe M.-H."/>
            <person name="Cho y.-j."/>
            <person name="Kim M.-K."/>
            <person name="Lim S.-Y."/>
        </authorList>
    </citation>
    <scope>NUCLEOTIDE SEQUENCE [LARGE SCALE GENOMIC DNA]</scope>
    <source>
        <strain evidence="3 4">DY53</strain>
    </source>
</reference>
<proteinExistence type="predicted"/>
<dbReference type="KEGG" id="hsw:Hsw_1479"/>
<keyword evidence="4" id="KW-1185">Reference proteome</keyword>
<evidence type="ECO:0000313" key="3">
    <source>
        <dbReference type="EMBL" id="AHJ97074.1"/>
    </source>
</evidence>
<dbReference type="GO" id="GO:0000160">
    <property type="term" value="P:phosphorelay signal transduction system"/>
    <property type="evidence" value="ECO:0007669"/>
    <property type="project" value="InterPro"/>
</dbReference>
<gene>
    <name evidence="3" type="ORF">Hsw_1479</name>
</gene>
<dbReference type="InterPro" id="IPR001789">
    <property type="entry name" value="Sig_transdc_resp-reg_receiver"/>
</dbReference>
<feature type="modified residue" description="4-aspartylphosphate" evidence="1">
    <location>
        <position position="57"/>
    </location>
</feature>
<dbReference type="SMART" id="SM00448">
    <property type="entry name" value="REC"/>
    <property type="match status" value="1"/>
</dbReference>
<keyword evidence="1" id="KW-0597">Phosphoprotein</keyword>
<dbReference type="PANTHER" id="PTHR44520:SF2">
    <property type="entry name" value="RESPONSE REGULATOR RCP1"/>
    <property type="match status" value="1"/>
</dbReference>
<dbReference type="eggNOG" id="COG2197">
    <property type="taxonomic scope" value="Bacteria"/>
</dbReference>
<organism evidence="3 4">
    <name type="scientific">Hymenobacter swuensis DY53</name>
    <dbReference type="NCBI Taxonomy" id="1227739"/>
    <lineage>
        <taxon>Bacteria</taxon>
        <taxon>Pseudomonadati</taxon>
        <taxon>Bacteroidota</taxon>
        <taxon>Cytophagia</taxon>
        <taxon>Cytophagales</taxon>
        <taxon>Hymenobacteraceae</taxon>
        <taxon>Hymenobacter</taxon>
    </lineage>
</organism>
<dbReference type="InterPro" id="IPR011006">
    <property type="entry name" value="CheY-like_superfamily"/>
</dbReference>
<dbReference type="RefSeq" id="WP_052346265.1">
    <property type="nucleotide sequence ID" value="NZ_CP007145.1"/>
</dbReference>
<dbReference type="PATRIC" id="fig|1227739.3.peg.1710"/>
<sequence length="138" mass="15412">MKTYLIDDDTLSTYLTEQLLRAEGFSNTINTFDSAQQALQQLVEDKDKAAPQVVFLDLNMPAMNGWEFLDALAPYEGELLGHCHIYILTSSLALADLEKSKSYDLVSGLIHKPIDIEEIRAIQSQLEEEDTSSNCVQG</sequence>
<dbReference type="PROSITE" id="PS50110">
    <property type="entry name" value="RESPONSE_REGULATORY"/>
    <property type="match status" value="1"/>
</dbReference>
<dbReference type="AlphaFoldDB" id="W8EV36"/>
<dbReference type="STRING" id="1227739.Hsw_1479"/>
<dbReference type="PANTHER" id="PTHR44520">
    <property type="entry name" value="RESPONSE REGULATOR RCP1-RELATED"/>
    <property type="match status" value="1"/>
</dbReference>
<dbReference type="InterPro" id="IPR052893">
    <property type="entry name" value="TCS_response_regulator"/>
</dbReference>
<dbReference type="HOGENOM" id="CLU_000445_69_17_10"/>
<evidence type="ECO:0000313" key="4">
    <source>
        <dbReference type="Proteomes" id="UP000019423"/>
    </source>
</evidence>
<feature type="domain" description="Response regulatory" evidence="2">
    <location>
        <begin position="2"/>
        <end position="127"/>
    </location>
</feature>
<dbReference type="Proteomes" id="UP000019423">
    <property type="component" value="Chromosome"/>
</dbReference>
<dbReference type="Gene3D" id="3.40.50.2300">
    <property type="match status" value="1"/>
</dbReference>
<accession>W8EV36</accession>
<evidence type="ECO:0000256" key="1">
    <source>
        <dbReference type="PROSITE-ProRule" id="PRU00169"/>
    </source>
</evidence>
<dbReference type="Pfam" id="PF00072">
    <property type="entry name" value="Response_reg"/>
    <property type="match status" value="1"/>
</dbReference>
<dbReference type="SUPFAM" id="SSF52172">
    <property type="entry name" value="CheY-like"/>
    <property type="match status" value="1"/>
</dbReference>